<dbReference type="Proteomes" id="UP000272015">
    <property type="component" value="Unassembled WGS sequence"/>
</dbReference>
<evidence type="ECO:0000313" key="3">
    <source>
        <dbReference type="Proteomes" id="UP000272015"/>
    </source>
</evidence>
<dbReference type="EMBL" id="QZVS01000041">
    <property type="protein sequence ID" value="RJT91750.1"/>
    <property type="molecule type" value="Genomic_DNA"/>
</dbReference>
<dbReference type="InterPro" id="IPR011050">
    <property type="entry name" value="Pectin_lyase_fold/virulence"/>
</dbReference>
<dbReference type="AlphaFoldDB" id="A0A3A5MNS5"/>
<accession>A0A3A5MNS5</accession>
<proteinExistence type="predicted"/>
<feature type="domain" description="Right handed beta helix" evidence="1">
    <location>
        <begin position="150"/>
        <end position="337"/>
    </location>
</feature>
<protein>
    <recommendedName>
        <fullName evidence="1">Right handed beta helix domain-containing protein</fullName>
    </recommendedName>
</protein>
<dbReference type="InterPro" id="IPR039448">
    <property type="entry name" value="Beta_helix"/>
</dbReference>
<evidence type="ECO:0000313" key="2">
    <source>
        <dbReference type="EMBL" id="RJT91750.1"/>
    </source>
</evidence>
<dbReference type="SUPFAM" id="SSF51126">
    <property type="entry name" value="Pectin lyase-like"/>
    <property type="match status" value="1"/>
</dbReference>
<dbReference type="Pfam" id="PF13229">
    <property type="entry name" value="Beta_helix"/>
    <property type="match status" value="1"/>
</dbReference>
<sequence>MLWPVPTLSRSCAMSIRRAPICTSAITVLGVTLAGASLPLASASAAEPRVTLGNVSESALLAAPTQDAPSATIASTTTEPNGSTVTVTNSDELTAALEAVQPGQTIALADGVYTSDQFEAAADGTESAPITLTGSRDAILTTGDAASGYGLHITGDHWKVLGLSVTNSGKGIVLDGSNHTLISGVDVGNTGTEGVHFRAGSSDGIIENSHIHDTGTVTPDYGEGIYLGSAKSNWARIMGSSSVMDQSDRIIVRNNQISNTSTEGVDIKEGTTGGLITGNVFTNAGYSGANYGDSWVDVKGNAYTIIGNSGSGTKKDAFQVHSQIDGWGRENTFTDNTVHGDVPGYEVWVEAPSLGTVVDSEPISGAASGVTNISASE</sequence>
<reference evidence="2 3" key="1">
    <citation type="submission" date="2018-09" db="EMBL/GenBank/DDBJ databases">
        <title>Novel species of Cryobacterium.</title>
        <authorList>
            <person name="Liu Q."/>
            <person name="Xin Y.-H."/>
        </authorList>
    </citation>
    <scope>NUCLEOTIDE SEQUENCE [LARGE SCALE GENOMIC DNA]</scope>
    <source>
        <strain evidence="2 3">Hh39</strain>
    </source>
</reference>
<gene>
    <name evidence="2" type="ORF">D6T64_01300</name>
</gene>
<dbReference type="SMART" id="SM00710">
    <property type="entry name" value="PbH1"/>
    <property type="match status" value="7"/>
</dbReference>
<dbReference type="InterPro" id="IPR006626">
    <property type="entry name" value="PbH1"/>
</dbReference>
<evidence type="ECO:0000259" key="1">
    <source>
        <dbReference type="Pfam" id="PF13229"/>
    </source>
</evidence>
<organism evidence="2 3">
    <name type="scientific">Cryobacterium melibiosiphilum</name>
    <dbReference type="NCBI Taxonomy" id="995039"/>
    <lineage>
        <taxon>Bacteria</taxon>
        <taxon>Bacillati</taxon>
        <taxon>Actinomycetota</taxon>
        <taxon>Actinomycetes</taxon>
        <taxon>Micrococcales</taxon>
        <taxon>Microbacteriaceae</taxon>
        <taxon>Cryobacterium</taxon>
    </lineage>
</organism>
<dbReference type="InterPro" id="IPR012334">
    <property type="entry name" value="Pectin_lyas_fold"/>
</dbReference>
<keyword evidence="3" id="KW-1185">Reference proteome</keyword>
<comment type="caution">
    <text evidence="2">The sequence shown here is derived from an EMBL/GenBank/DDBJ whole genome shotgun (WGS) entry which is preliminary data.</text>
</comment>
<name>A0A3A5MNS5_9MICO</name>
<dbReference type="Gene3D" id="2.160.20.10">
    <property type="entry name" value="Single-stranded right-handed beta-helix, Pectin lyase-like"/>
    <property type="match status" value="1"/>
</dbReference>